<dbReference type="Pfam" id="PF09476">
    <property type="entry name" value="Pilus_CpaD"/>
    <property type="match status" value="1"/>
</dbReference>
<reference evidence="3 4" key="1">
    <citation type="submission" date="2021-05" db="EMBL/GenBank/DDBJ databases">
        <title>Croceibacterium sp. LX-88 genome sequence.</title>
        <authorList>
            <person name="Luo X."/>
        </authorList>
    </citation>
    <scope>NUCLEOTIDE SEQUENCE [LARGE SCALE GENOMIC DNA]</scope>
    <source>
        <strain evidence="3 4">LX-88</strain>
    </source>
</reference>
<dbReference type="EMBL" id="JAHFVK010000002">
    <property type="protein sequence ID" value="MBT2134560.1"/>
    <property type="molecule type" value="Genomic_DNA"/>
</dbReference>
<dbReference type="PROSITE" id="PS51257">
    <property type="entry name" value="PROKAR_LIPOPROTEIN"/>
    <property type="match status" value="1"/>
</dbReference>
<accession>A0ABS5W476</accession>
<dbReference type="RefSeq" id="WP_214536198.1">
    <property type="nucleotide sequence ID" value="NZ_JAHFVK010000002.1"/>
</dbReference>
<evidence type="ECO:0000313" key="4">
    <source>
        <dbReference type="Proteomes" id="UP000811255"/>
    </source>
</evidence>
<comment type="caution">
    <text evidence="3">The sequence shown here is derived from an EMBL/GenBank/DDBJ whole genome shotgun (WGS) entry which is preliminary data.</text>
</comment>
<keyword evidence="4" id="KW-1185">Reference proteome</keyword>
<feature type="compositionally biased region" description="Polar residues" evidence="1">
    <location>
        <begin position="206"/>
        <end position="215"/>
    </location>
</feature>
<feature type="region of interest" description="Disordered" evidence="1">
    <location>
        <begin position="194"/>
        <end position="215"/>
    </location>
</feature>
<proteinExistence type="predicted"/>
<keyword evidence="2" id="KW-0732">Signal</keyword>
<gene>
    <name evidence="3" type="ORF">KK137_09460</name>
</gene>
<evidence type="ECO:0000256" key="1">
    <source>
        <dbReference type="SAM" id="MobiDB-lite"/>
    </source>
</evidence>
<feature type="signal peptide" evidence="2">
    <location>
        <begin position="1"/>
        <end position="22"/>
    </location>
</feature>
<protein>
    <submittedName>
        <fullName evidence="3">Pilus assembly protein CpaD</fullName>
    </submittedName>
</protein>
<organism evidence="3 4">
    <name type="scientific">Croceibacterium selenioxidans</name>
    <dbReference type="NCBI Taxonomy" id="2838833"/>
    <lineage>
        <taxon>Bacteria</taxon>
        <taxon>Pseudomonadati</taxon>
        <taxon>Pseudomonadota</taxon>
        <taxon>Alphaproteobacteria</taxon>
        <taxon>Sphingomonadales</taxon>
        <taxon>Erythrobacteraceae</taxon>
        <taxon>Croceibacterium</taxon>
    </lineage>
</organism>
<evidence type="ECO:0000313" key="3">
    <source>
        <dbReference type="EMBL" id="MBT2134560.1"/>
    </source>
</evidence>
<feature type="chain" id="PRO_5046386302" evidence="2">
    <location>
        <begin position="23"/>
        <end position="215"/>
    </location>
</feature>
<evidence type="ECO:0000256" key="2">
    <source>
        <dbReference type="SAM" id="SignalP"/>
    </source>
</evidence>
<dbReference type="InterPro" id="IPR019027">
    <property type="entry name" value="Pilus_biogenesis_CpaD-related"/>
</dbReference>
<name>A0ABS5W476_9SPHN</name>
<dbReference type="Proteomes" id="UP000811255">
    <property type="component" value="Unassembled WGS sequence"/>
</dbReference>
<sequence>MILRKNSPVAAALALSLGVVLSGCSTSDNQGNMTLNSVAQPVVERQNFAIDLASNANGLSYPEQQRLAGWFETMNLKYGDRVALDGAVIDQAVQDQVSAIAARYGILLSAGAPVTDGFVNPGTVRVVVSRTRAYVPDCPNWTDKAQGNGTSSGFGCAINSNFAAMVADPEHLLHGATGTGETVVMSSTKAIDSYREQKPTGGQPLSGVSTTQGAK</sequence>